<comment type="caution">
    <text evidence="2">The sequence shown here is derived from an EMBL/GenBank/DDBJ whole genome shotgun (WGS) entry which is preliminary data.</text>
</comment>
<dbReference type="EMBL" id="CAXKWB010060493">
    <property type="protein sequence ID" value="CAL4183094.1"/>
    <property type="molecule type" value="Genomic_DNA"/>
</dbReference>
<keyword evidence="3" id="KW-1185">Reference proteome</keyword>
<evidence type="ECO:0000313" key="2">
    <source>
        <dbReference type="EMBL" id="CAL4183094.1"/>
    </source>
</evidence>
<protein>
    <recommendedName>
        <fullName evidence="1">Guanylate-binding protein N-terminal domain-containing protein</fullName>
    </recommendedName>
</protein>
<dbReference type="Gene3D" id="3.40.50.300">
    <property type="entry name" value="P-loop containing nucleotide triphosphate hydrolases"/>
    <property type="match status" value="1"/>
</dbReference>
<dbReference type="AlphaFoldDB" id="A0AAV2SE80"/>
<feature type="non-terminal residue" evidence="2">
    <location>
        <position position="552"/>
    </location>
</feature>
<reference evidence="2 3" key="1">
    <citation type="submission" date="2024-05" db="EMBL/GenBank/DDBJ databases">
        <authorList>
            <person name="Wallberg A."/>
        </authorList>
    </citation>
    <scope>NUCLEOTIDE SEQUENCE [LARGE SCALE GENOMIC DNA]</scope>
</reference>
<feature type="domain" description="Guanylate-binding protein N-terminal" evidence="1">
    <location>
        <begin position="73"/>
        <end position="268"/>
    </location>
</feature>
<organism evidence="2 3">
    <name type="scientific">Meganyctiphanes norvegica</name>
    <name type="common">Northern krill</name>
    <name type="synonym">Thysanopoda norvegica</name>
    <dbReference type="NCBI Taxonomy" id="48144"/>
    <lineage>
        <taxon>Eukaryota</taxon>
        <taxon>Metazoa</taxon>
        <taxon>Ecdysozoa</taxon>
        <taxon>Arthropoda</taxon>
        <taxon>Crustacea</taxon>
        <taxon>Multicrustacea</taxon>
        <taxon>Malacostraca</taxon>
        <taxon>Eumalacostraca</taxon>
        <taxon>Eucarida</taxon>
        <taxon>Euphausiacea</taxon>
        <taxon>Euphausiidae</taxon>
        <taxon>Meganyctiphanes</taxon>
    </lineage>
</organism>
<dbReference type="SUPFAM" id="SSF52540">
    <property type="entry name" value="P-loop containing nucleoside triphosphate hydrolases"/>
    <property type="match status" value="1"/>
</dbReference>
<proteinExistence type="predicted"/>
<dbReference type="PANTHER" id="PTHR10751">
    <property type="entry name" value="GUANYLATE BINDING PROTEIN"/>
    <property type="match status" value="1"/>
</dbReference>
<dbReference type="InterPro" id="IPR027417">
    <property type="entry name" value="P-loop_NTPase"/>
</dbReference>
<evidence type="ECO:0000259" key="1">
    <source>
        <dbReference type="Pfam" id="PF02263"/>
    </source>
</evidence>
<dbReference type="InterPro" id="IPR015894">
    <property type="entry name" value="Guanylate-bd_N"/>
</dbReference>
<sequence>MDGAVLCLGGKMFYVIKKRKAFCRGKIFDQKIRALSGSGPQNTYSKNLILNCCKVKFDHKTGCDGWMGGENEPLRGFQHAQSEDGLTKGINIWSEPFIVNTSTGKVAVFLVDSQGAWDSSAMVGEENLIFALTQQLSSVMVYNLMGRINESDLNNLQVFSSYAKAQDLYFQKLSFLVRDWNSPLMYRYGSSGGERLCNDKLKVNDSQSKRSQEIRQYLWNSYNEITCFLMPDPGTNVREKEGFDGRQADLNDCFKMHLKEFTEQLLSSCHLVIKNMNGQNVTGRELYNHIREYSEDSHKNMSSFDTGNLLEMNAEHRSTNNEMFAHEEFINKMKLIKEDVLKVIKSKDIMSLFSVVKEDITSTISEIKDILSDWLNSKQVPELISAIAKEMDIGLLKLMKQTVKDKINVTVNQISLGIQRILNEMIEVKAVVKQVVRRVVELLLSIMERMFDGFRELFRPQFGIWMGLQERIVHAVNETYIIFENGNRYAAINAPETAEKSRKRFEILLSNSQTEYISDFERMGLTFWRSSIVYQHLTWFAVQSSCQTESPY</sequence>
<accession>A0AAV2SE80</accession>
<gene>
    <name evidence="2" type="ORF">MNOR_LOCUS35658</name>
</gene>
<dbReference type="GO" id="GO:0003924">
    <property type="term" value="F:GTPase activity"/>
    <property type="evidence" value="ECO:0007669"/>
    <property type="project" value="InterPro"/>
</dbReference>
<name>A0AAV2SE80_MEGNR</name>
<dbReference type="Pfam" id="PF02263">
    <property type="entry name" value="GBP"/>
    <property type="match status" value="1"/>
</dbReference>
<dbReference type="Proteomes" id="UP001497623">
    <property type="component" value="Unassembled WGS sequence"/>
</dbReference>
<evidence type="ECO:0000313" key="3">
    <source>
        <dbReference type="Proteomes" id="UP001497623"/>
    </source>
</evidence>
<dbReference type="GO" id="GO:0005525">
    <property type="term" value="F:GTP binding"/>
    <property type="evidence" value="ECO:0007669"/>
    <property type="project" value="InterPro"/>
</dbReference>